<dbReference type="Pfam" id="PF10584">
    <property type="entry name" value="Proteasome_A_N"/>
    <property type="match status" value="1"/>
</dbReference>
<dbReference type="PROSITE" id="PS51475">
    <property type="entry name" value="PROTEASOME_ALPHA_2"/>
    <property type="match status" value="1"/>
</dbReference>
<evidence type="ECO:0000313" key="5">
    <source>
        <dbReference type="EMBL" id="MFC3958135.1"/>
    </source>
</evidence>
<dbReference type="GO" id="GO:0019773">
    <property type="term" value="C:proteasome core complex, alpha-subunit complex"/>
    <property type="evidence" value="ECO:0007669"/>
    <property type="project" value="UniProtKB-UniRule"/>
</dbReference>
<keyword evidence="5" id="KW-0378">Hydrolase</keyword>
<evidence type="ECO:0000313" key="6">
    <source>
        <dbReference type="Proteomes" id="UP001595846"/>
    </source>
</evidence>
<sequence length="256" mass="27036">MDTSRRQAYDRGQTIFSPDGRLYQVEYAREAVERGSPAVGVRTADGVVLAARKRRASPLLEPDSVAKLHRIDDHIAIASAGHAADARQLVDRARVAAQRHRLQYGEPAPVESVTTSLADHIQESTQTGGTRPYGTALLIAGIDPNGAGISSGQSADGSFGQLFELDPSGTPYGWRAVGIGEGSSTIRETFESSLDPATADIETTVADAVTTAIDGLAADDDEPDPDAYECLTIEPGPTVTTRSTDEIATVLEETVS</sequence>
<name>A0ABD5NN45_9EURY</name>
<dbReference type="Pfam" id="PF00227">
    <property type="entry name" value="Proteasome"/>
    <property type="match status" value="1"/>
</dbReference>
<keyword evidence="6" id="KW-1185">Reference proteome</keyword>
<dbReference type="GO" id="GO:0005737">
    <property type="term" value="C:cytoplasm"/>
    <property type="evidence" value="ECO:0007669"/>
    <property type="project" value="UniProtKB-SubCell"/>
</dbReference>
<dbReference type="InterPro" id="IPR029055">
    <property type="entry name" value="Ntn_hydrolases_N"/>
</dbReference>
<evidence type="ECO:0000256" key="2">
    <source>
        <dbReference type="PROSITE-ProRule" id="PRU00808"/>
    </source>
</evidence>
<dbReference type="InterPro" id="IPR001353">
    <property type="entry name" value="Proteasome_sua/b"/>
</dbReference>
<evidence type="ECO:0000259" key="4">
    <source>
        <dbReference type="PROSITE" id="PS00388"/>
    </source>
</evidence>
<comment type="caution">
    <text evidence="5">The sequence shown here is derived from an EMBL/GenBank/DDBJ whole genome shotgun (WGS) entry which is preliminary data.</text>
</comment>
<dbReference type="NCBIfam" id="NF003075">
    <property type="entry name" value="PRK03996.1"/>
    <property type="match status" value="1"/>
</dbReference>
<reference evidence="5 6" key="1">
    <citation type="journal article" date="2019" name="Int. J. Syst. Evol. Microbiol.">
        <title>The Global Catalogue of Microorganisms (GCM) 10K type strain sequencing project: providing services to taxonomists for standard genome sequencing and annotation.</title>
        <authorList>
            <consortium name="The Broad Institute Genomics Platform"/>
            <consortium name="The Broad Institute Genome Sequencing Center for Infectious Disease"/>
            <person name="Wu L."/>
            <person name="Ma J."/>
        </authorList>
    </citation>
    <scope>NUCLEOTIDE SEQUENCE [LARGE SCALE GENOMIC DNA]</scope>
    <source>
        <strain evidence="5 6">IBRC-M 10256</strain>
    </source>
</reference>
<dbReference type="RefSeq" id="WP_256530816.1">
    <property type="nucleotide sequence ID" value="NZ_CP101824.1"/>
</dbReference>
<dbReference type="GeneID" id="73903520"/>
<dbReference type="PANTHER" id="PTHR11599">
    <property type="entry name" value="PROTEASOME SUBUNIT ALPHA/BETA"/>
    <property type="match status" value="1"/>
</dbReference>
<dbReference type="Gene3D" id="3.60.20.10">
    <property type="entry name" value="Glutamine Phosphoribosylpyrophosphate, subunit 1, domain 1"/>
    <property type="match status" value="1"/>
</dbReference>
<feature type="domain" description="Proteasome alpha-type subunits" evidence="4">
    <location>
        <begin position="9"/>
        <end position="31"/>
    </location>
</feature>
<comment type="subcellular location">
    <subcellularLocation>
        <location evidence="3">Cytoplasm</location>
    </subcellularLocation>
</comment>
<dbReference type="InterPro" id="IPR023332">
    <property type="entry name" value="Proteasome_alpha-type"/>
</dbReference>
<protein>
    <recommendedName>
        <fullName evidence="3">Proteasome subunit alpha</fullName>
    </recommendedName>
</protein>
<dbReference type="PROSITE" id="PS00388">
    <property type="entry name" value="PROTEASOME_ALPHA_1"/>
    <property type="match status" value="1"/>
</dbReference>
<dbReference type="GO" id="GO:0004175">
    <property type="term" value="F:endopeptidase activity"/>
    <property type="evidence" value="ECO:0007669"/>
    <property type="project" value="UniProtKB-ARBA"/>
</dbReference>
<dbReference type="EMBL" id="JBHSAQ010000002">
    <property type="protein sequence ID" value="MFC3958135.1"/>
    <property type="molecule type" value="Genomic_DNA"/>
</dbReference>
<dbReference type="AlphaFoldDB" id="A0ABD5NN45"/>
<comment type="subunit">
    <text evidence="3">The 20S proteasome core is composed of 14 alpha and 14 beta subunits that assemble into four stacked heptameric rings, resulting in a barrel-shaped structure. The two inner rings, each composed of seven catalytic beta subunits, are sandwiched by two outer rings, each composed of seven alpha subunits. The catalytic chamber with the active sites is on the inside of the barrel. Has a gated structure, the ends of the cylinder being occluded by the N-termini of the alpha-subunits. Is capped at one or both ends by the proteasome regulatory ATPase, PAN.</text>
</comment>
<dbReference type="InterPro" id="IPR050115">
    <property type="entry name" value="Proteasome_alpha"/>
</dbReference>
<dbReference type="SUPFAM" id="SSF56235">
    <property type="entry name" value="N-terminal nucleophile aminohydrolases (Ntn hydrolases)"/>
    <property type="match status" value="1"/>
</dbReference>
<comment type="function">
    <text evidence="3">Component of the proteasome core, a large protease complex with broad specificity involved in protein degradation.</text>
</comment>
<dbReference type="SMART" id="SM00948">
    <property type="entry name" value="Proteasome_A_N"/>
    <property type="match status" value="1"/>
</dbReference>
<keyword evidence="1 2" id="KW-0647">Proteasome</keyword>
<evidence type="ECO:0000256" key="1">
    <source>
        <dbReference type="ARBA" id="ARBA00022942"/>
    </source>
</evidence>
<proteinExistence type="inferred from homology"/>
<comment type="similarity">
    <text evidence="2 3">Belongs to the peptidase T1A family.</text>
</comment>
<dbReference type="Proteomes" id="UP001595846">
    <property type="component" value="Unassembled WGS sequence"/>
</dbReference>
<gene>
    <name evidence="5" type="ORF">ACFOUR_07090</name>
</gene>
<organism evidence="5 6">
    <name type="scientific">Halovivax cerinus</name>
    <dbReference type="NCBI Taxonomy" id="1487865"/>
    <lineage>
        <taxon>Archaea</taxon>
        <taxon>Methanobacteriati</taxon>
        <taxon>Methanobacteriota</taxon>
        <taxon>Stenosarchaea group</taxon>
        <taxon>Halobacteria</taxon>
        <taxon>Halobacteriales</taxon>
        <taxon>Natrialbaceae</taxon>
        <taxon>Halovivax</taxon>
    </lineage>
</organism>
<dbReference type="InterPro" id="IPR000426">
    <property type="entry name" value="Proteasome_asu_N"/>
</dbReference>
<evidence type="ECO:0000256" key="3">
    <source>
        <dbReference type="RuleBase" id="RU000552"/>
    </source>
</evidence>
<accession>A0ABD5NN45</accession>